<keyword evidence="8" id="KW-0496">Mitochondrion</keyword>
<evidence type="ECO:0000256" key="5">
    <source>
        <dbReference type="ARBA" id="ARBA00022801"/>
    </source>
</evidence>
<dbReference type="Pfam" id="PF05193">
    <property type="entry name" value="Peptidase_M16_C"/>
    <property type="match status" value="1"/>
</dbReference>
<evidence type="ECO:0000256" key="7">
    <source>
        <dbReference type="ARBA" id="ARBA00023049"/>
    </source>
</evidence>
<keyword evidence="3" id="KW-0645">Protease</keyword>
<feature type="domain" description="Peptidase M16 N-terminal" evidence="9">
    <location>
        <begin position="52"/>
        <end position="198"/>
    </location>
</feature>
<keyword evidence="11" id="KW-1185">Reference proteome</keyword>
<dbReference type="AlphaFoldDB" id="A0A0K0G435"/>
<keyword evidence="6" id="KW-0862">Zinc</keyword>
<protein>
    <submittedName>
        <fullName evidence="12">Cytochrome b-c1 complex subunit 1, mitochondrial (inferred by orthology to a human protein)</fullName>
    </submittedName>
</protein>
<proteinExistence type="predicted"/>
<sequence length="469" mass="52715">MKLAKLGSSLSKILLSNGRIGVRGYQSQVVVNHSADWILPETKITTLASGFRVASEDSKLPTATVGVWVNAGSRFENDQNNGVAHFSEHMAFKGTNKRSQMDLELEVENNGILLNAYTSREQTVYYAKCPSTHIEQAVEILSDILLNSLYREREIEIERDVIIREYQEIEQTVKEVLFDRLHEEAYKDSPLARTILGPIKNIKSISRSDLNKYVQDYYQGPKMVLAAAGGVNHDELVKLADKYFAKVKRDNLKEVIYEPGVFKGCHQIINDNRMPTIHGALCVEGTSWTHADNLAMMIAHMLIGTWNCTQASGIGTPSRLASRLGPNNTVENFMAFSTNYVDTGLTGVYFEIGKNDAKMMCDAIIDEWRSLTEFDDSKSLEETKTALLANTAMTLDGTTPVCEDIGRQILCYGRRVPLAEIEARINVVTVETIRDIAKKYFFNKPYACTIIGPENDWPSEKYVKERLML</sequence>
<dbReference type="GO" id="GO:0046872">
    <property type="term" value="F:metal ion binding"/>
    <property type="evidence" value="ECO:0007669"/>
    <property type="project" value="UniProtKB-KW"/>
</dbReference>
<dbReference type="WBParaSite" id="SVE_1949500.1">
    <property type="protein sequence ID" value="SVE_1949500.1"/>
    <property type="gene ID" value="SVE_1949500"/>
</dbReference>
<dbReference type="SUPFAM" id="SSF63411">
    <property type="entry name" value="LuxS/MPP-like metallohydrolase"/>
    <property type="match status" value="2"/>
</dbReference>
<dbReference type="InterPro" id="IPR050361">
    <property type="entry name" value="MPP/UQCRC_Complex"/>
</dbReference>
<dbReference type="STRING" id="75913.A0A0K0G435"/>
<keyword evidence="4" id="KW-0479">Metal-binding</keyword>
<keyword evidence="7" id="KW-0482">Metalloprotease</keyword>
<accession>A0A0K0G435</accession>
<dbReference type="Pfam" id="PF00675">
    <property type="entry name" value="Peptidase_M16"/>
    <property type="match status" value="1"/>
</dbReference>
<comment type="cofactor">
    <cofactor evidence="1">
        <name>Zn(2+)</name>
        <dbReference type="ChEBI" id="CHEBI:29105"/>
    </cofactor>
</comment>
<dbReference type="GO" id="GO:0005739">
    <property type="term" value="C:mitochondrion"/>
    <property type="evidence" value="ECO:0007669"/>
    <property type="project" value="UniProtKB-SubCell"/>
</dbReference>
<evidence type="ECO:0000256" key="8">
    <source>
        <dbReference type="ARBA" id="ARBA00023128"/>
    </source>
</evidence>
<keyword evidence="5" id="KW-0378">Hydrolase</keyword>
<evidence type="ECO:0000259" key="9">
    <source>
        <dbReference type="Pfam" id="PF00675"/>
    </source>
</evidence>
<dbReference type="Proteomes" id="UP000035680">
    <property type="component" value="Unassembled WGS sequence"/>
</dbReference>
<evidence type="ECO:0000256" key="2">
    <source>
        <dbReference type="ARBA" id="ARBA00004173"/>
    </source>
</evidence>
<reference evidence="12" key="2">
    <citation type="submission" date="2015-08" db="UniProtKB">
        <authorList>
            <consortium name="WormBaseParasite"/>
        </authorList>
    </citation>
    <scope>IDENTIFICATION</scope>
</reference>
<dbReference type="PANTHER" id="PTHR11851">
    <property type="entry name" value="METALLOPROTEASE"/>
    <property type="match status" value="1"/>
</dbReference>
<reference evidence="11" key="1">
    <citation type="submission" date="2014-07" db="EMBL/GenBank/DDBJ databases">
        <authorList>
            <person name="Martin A.A"/>
            <person name="De Silva N."/>
        </authorList>
    </citation>
    <scope>NUCLEOTIDE SEQUENCE</scope>
</reference>
<evidence type="ECO:0000259" key="10">
    <source>
        <dbReference type="Pfam" id="PF05193"/>
    </source>
</evidence>
<evidence type="ECO:0000256" key="4">
    <source>
        <dbReference type="ARBA" id="ARBA00022723"/>
    </source>
</evidence>
<evidence type="ECO:0000313" key="12">
    <source>
        <dbReference type="WBParaSite" id="SVE_1949500.1"/>
    </source>
</evidence>
<evidence type="ECO:0000313" key="11">
    <source>
        <dbReference type="Proteomes" id="UP000035680"/>
    </source>
</evidence>
<feature type="domain" description="Peptidase M16 C-terminal" evidence="10">
    <location>
        <begin position="204"/>
        <end position="387"/>
    </location>
</feature>
<dbReference type="FunFam" id="3.30.830.10:FF:000002">
    <property type="entry name" value="Mitochondrial-processing peptidase subunit beta"/>
    <property type="match status" value="1"/>
</dbReference>
<comment type="subcellular location">
    <subcellularLocation>
        <location evidence="2">Mitochondrion</location>
    </subcellularLocation>
</comment>
<evidence type="ECO:0000256" key="3">
    <source>
        <dbReference type="ARBA" id="ARBA00022670"/>
    </source>
</evidence>
<name>A0A0K0G435_STRVS</name>
<dbReference type="GO" id="GO:0004222">
    <property type="term" value="F:metalloendopeptidase activity"/>
    <property type="evidence" value="ECO:0007669"/>
    <property type="project" value="TreeGrafter"/>
</dbReference>
<evidence type="ECO:0000256" key="6">
    <source>
        <dbReference type="ARBA" id="ARBA00022833"/>
    </source>
</evidence>
<dbReference type="PANTHER" id="PTHR11851:SF149">
    <property type="entry name" value="GH01077P"/>
    <property type="match status" value="1"/>
</dbReference>
<evidence type="ECO:0000256" key="1">
    <source>
        <dbReference type="ARBA" id="ARBA00001947"/>
    </source>
</evidence>
<dbReference type="InterPro" id="IPR011249">
    <property type="entry name" value="Metalloenz_LuxS/M16"/>
</dbReference>
<dbReference type="GO" id="GO:0006627">
    <property type="term" value="P:protein processing involved in protein targeting to mitochondrion"/>
    <property type="evidence" value="ECO:0007669"/>
    <property type="project" value="TreeGrafter"/>
</dbReference>
<organism evidence="11 12">
    <name type="scientific">Strongyloides venezuelensis</name>
    <name type="common">Threadworm</name>
    <dbReference type="NCBI Taxonomy" id="75913"/>
    <lineage>
        <taxon>Eukaryota</taxon>
        <taxon>Metazoa</taxon>
        <taxon>Ecdysozoa</taxon>
        <taxon>Nematoda</taxon>
        <taxon>Chromadorea</taxon>
        <taxon>Rhabditida</taxon>
        <taxon>Tylenchina</taxon>
        <taxon>Panagrolaimomorpha</taxon>
        <taxon>Strongyloidoidea</taxon>
        <taxon>Strongyloididae</taxon>
        <taxon>Strongyloides</taxon>
    </lineage>
</organism>
<dbReference type="InterPro" id="IPR011765">
    <property type="entry name" value="Pept_M16_N"/>
</dbReference>
<dbReference type="InterPro" id="IPR007863">
    <property type="entry name" value="Peptidase_M16_C"/>
</dbReference>
<dbReference type="Gene3D" id="3.30.830.10">
    <property type="entry name" value="Metalloenzyme, LuxS/M16 peptidase-like"/>
    <property type="match status" value="2"/>
</dbReference>